<organism evidence="4 5">
    <name type="scientific">Pararge aegeria aegeria</name>
    <dbReference type="NCBI Taxonomy" id="348720"/>
    <lineage>
        <taxon>Eukaryota</taxon>
        <taxon>Metazoa</taxon>
        <taxon>Ecdysozoa</taxon>
        <taxon>Arthropoda</taxon>
        <taxon>Hexapoda</taxon>
        <taxon>Insecta</taxon>
        <taxon>Pterygota</taxon>
        <taxon>Neoptera</taxon>
        <taxon>Endopterygota</taxon>
        <taxon>Lepidoptera</taxon>
        <taxon>Glossata</taxon>
        <taxon>Ditrysia</taxon>
        <taxon>Papilionoidea</taxon>
        <taxon>Nymphalidae</taxon>
        <taxon>Satyrinae</taxon>
        <taxon>Satyrini</taxon>
        <taxon>Parargina</taxon>
        <taxon>Pararge</taxon>
    </lineage>
</organism>
<dbReference type="OrthoDB" id="6932060at2759"/>
<sequence length="704" mass="78624">MIFFFFFPWACLLLDRPEPSVFLVRSATGTAPRWVTPASRAHSRSLAGRPGRQVLQGVMLGTKVCCALLCYFSTSKQYLRDTAQAELSILAPEIICPKGGNNTFRRPDNSVIRLEMPRYTLKPGAYELECQLRNKSDGVLIKEVKVPINVYTGGLEVFLSEDLLIVSIDTSFTIESIIVNHDYYNYPVEYKWQCFNEVEPCDFVYNNNGSSLNFSSGIPRTGKYLIILTVAASNQSAYANATVLVVASSLPILQHGLAISETYTLFSLEENFLSELTDFSNDTESAVIEVDITSPGRARFVAECNCTSSSNCASIDVTTTYVEVHFRMNASPELEELLVTPETGSALESVFQIISRAKDFDRPLLYSFYCAIGPNVTLLLGSYLEYETVETFLPFVDGETLVWVEVCDAFGACSKSKPYIIQVRPSSGNTFELLIEYARAFIRRCEIMHMLHVAISGLISYKAASPSDVSDTSCRRRGRPIGKNRVPLSIKERRARNAQYERERRNETSEAMAELAEAAKCDAALSNSDILVTVISQLQRAAEMDSSRDIEELKRNNEKLTRQVEALEQRLSKWEDIHCSSSNEDEEKHTIGGKRKRKCNKKEKSAKVMKSRAESFFNSIKSGGAACGPILRAYLGTNHALLLGSLALGIIAMVKKESVMGGYELLPHPPSHMRTVGKWRGDYTYVPDPNDSKYKYFVATNKPI</sequence>
<protein>
    <submittedName>
        <fullName evidence="4">Jg20339 protein</fullName>
    </submittedName>
</protein>
<accession>A0A8S4REN4</accession>
<keyword evidence="5" id="KW-1185">Reference proteome</keyword>
<dbReference type="Pfam" id="PF02010">
    <property type="entry name" value="REJ"/>
    <property type="match status" value="1"/>
</dbReference>
<feature type="signal peptide" evidence="2">
    <location>
        <begin position="1"/>
        <end position="19"/>
    </location>
</feature>
<evidence type="ECO:0000313" key="4">
    <source>
        <dbReference type="EMBL" id="CAH2233716.1"/>
    </source>
</evidence>
<dbReference type="EMBL" id="CAKXAJ010024996">
    <property type="protein sequence ID" value="CAH2233716.1"/>
    <property type="molecule type" value="Genomic_DNA"/>
</dbReference>
<feature type="domain" description="PKD/REJ-like" evidence="3">
    <location>
        <begin position="318"/>
        <end position="430"/>
    </location>
</feature>
<evidence type="ECO:0000256" key="1">
    <source>
        <dbReference type="SAM" id="Coils"/>
    </source>
</evidence>
<feature type="coiled-coil region" evidence="1">
    <location>
        <begin position="543"/>
        <end position="577"/>
    </location>
</feature>
<comment type="caution">
    <text evidence="4">The sequence shown here is derived from an EMBL/GenBank/DDBJ whole genome shotgun (WGS) entry which is preliminary data.</text>
</comment>
<evidence type="ECO:0000313" key="5">
    <source>
        <dbReference type="Proteomes" id="UP000838756"/>
    </source>
</evidence>
<dbReference type="AlphaFoldDB" id="A0A8S4REN4"/>
<keyword evidence="2" id="KW-0732">Signal</keyword>
<keyword evidence="1" id="KW-0175">Coiled coil</keyword>
<feature type="chain" id="PRO_5035768259" evidence="2">
    <location>
        <begin position="20"/>
        <end position="704"/>
    </location>
</feature>
<dbReference type="Proteomes" id="UP000838756">
    <property type="component" value="Unassembled WGS sequence"/>
</dbReference>
<gene>
    <name evidence="4" type="primary">jg20339</name>
    <name evidence="4" type="ORF">PAEG_LOCUS11650</name>
</gene>
<evidence type="ECO:0000256" key="2">
    <source>
        <dbReference type="SAM" id="SignalP"/>
    </source>
</evidence>
<proteinExistence type="predicted"/>
<evidence type="ECO:0000259" key="3">
    <source>
        <dbReference type="Pfam" id="PF02010"/>
    </source>
</evidence>
<dbReference type="InterPro" id="IPR002859">
    <property type="entry name" value="PKD/REJ-like"/>
</dbReference>
<reference evidence="4" key="1">
    <citation type="submission" date="2022-03" db="EMBL/GenBank/DDBJ databases">
        <authorList>
            <person name="Lindestad O."/>
        </authorList>
    </citation>
    <scope>NUCLEOTIDE SEQUENCE</scope>
</reference>
<name>A0A8S4REN4_9NEOP</name>